<proteinExistence type="predicted"/>
<comment type="caution">
    <text evidence="1">The sequence shown here is derived from an EMBL/GenBank/DDBJ whole genome shotgun (WGS) entry which is preliminary data.</text>
</comment>
<dbReference type="EMBL" id="CAJVQB010059566">
    <property type="protein sequence ID" value="CAG8839045.1"/>
    <property type="molecule type" value="Genomic_DNA"/>
</dbReference>
<evidence type="ECO:0000313" key="1">
    <source>
        <dbReference type="EMBL" id="CAG8839045.1"/>
    </source>
</evidence>
<accession>A0ABN7WS53</accession>
<organism evidence="1 2">
    <name type="scientific">Gigaspora margarita</name>
    <dbReference type="NCBI Taxonomy" id="4874"/>
    <lineage>
        <taxon>Eukaryota</taxon>
        <taxon>Fungi</taxon>
        <taxon>Fungi incertae sedis</taxon>
        <taxon>Mucoromycota</taxon>
        <taxon>Glomeromycotina</taxon>
        <taxon>Glomeromycetes</taxon>
        <taxon>Diversisporales</taxon>
        <taxon>Gigasporaceae</taxon>
        <taxon>Gigaspora</taxon>
    </lineage>
</organism>
<name>A0ABN7WS53_GIGMA</name>
<evidence type="ECO:0000313" key="2">
    <source>
        <dbReference type="Proteomes" id="UP000789901"/>
    </source>
</evidence>
<dbReference type="Proteomes" id="UP000789901">
    <property type="component" value="Unassembled WGS sequence"/>
</dbReference>
<sequence length="146" mass="17001">MPIYYEIQLDKEEVDNDRMVITNPDDIPVLLLHDIVTDDWYRNIDRQNEYEKREPNFTLITNVKSTTLNPLAHQLLLPNPSDHQLAPRATTVNLMDQLLQNMNNLKLAMSNNAPNQSQESKIIKFPTFSDSDKDLLTWLNEFDEAC</sequence>
<feature type="non-terminal residue" evidence="1">
    <location>
        <position position="146"/>
    </location>
</feature>
<gene>
    <name evidence="1" type="ORF">GMARGA_LOCUS34272</name>
</gene>
<keyword evidence="2" id="KW-1185">Reference proteome</keyword>
<reference evidence="1 2" key="1">
    <citation type="submission" date="2021-06" db="EMBL/GenBank/DDBJ databases">
        <authorList>
            <person name="Kallberg Y."/>
            <person name="Tangrot J."/>
            <person name="Rosling A."/>
        </authorList>
    </citation>
    <scope>NUCLEOTIDE SEQUENCE [LARGE SCALE GENOMIC DNA]</scope>
    <source>
        <strain evidence="1 2">120-4 pot B 10/14</strain>
    </source>
</reference>
<protein>
    <submittedName>
        <fullName evidence="1">19014_t:CDS:1</fullName>
    </submittedName>
</protein>